<dbReference type="PROSITE" id="PS51867">
    <property type="entry name" value="ZF_RING_GID"/>
    <property type="match status" value="1"/>
</dbReference>
<dbReference type="GO" id="GO:0005634">
    <property type="term" value="C:nucleus"/>
    <property type="evidence" value="ECO:0007669"/>
    <property type="project" value="TreeGrafter"/>
</dbReference>
<feature type="non-terminal residue" evidence="12">
    <location>
        <position position="1"/>
    </location>
</feature>
<dbReference type="GO" id="GO:0043161">
    <property type="term" value="P:proteasome-mediated ubiquitin-dependent protein catabolic process"/>
    <property type="evidence" value="ECO:0007669"/>
    <property type="project" value="InterPro"/>
</dbReference>
<dbReference type="InterPro" id="IPR013144">
    <property type="entry name" value="CRA_dom"/>
</dbReference>
<sequence length="307" mass="35411">NFTLNLSVIPPIENNNSPFSSNDTTNDLLNQIVIQHLIRNGKFELAEKFSDESLTPYPEEFKAQFEDMYQILEAMKERQLEPALEWCLAHFGDATIEEGESLVFKIHRLQYCYYLSQGKRLEALTYAKKRLAGFTGKYLQEIQKLLCSSLYQSNPQIDSNSLNASPYSDLYKESDWEDIQYYFVRYFCKVMGRSHEPPLYVTVTAGTTTLPKVVKAMNIMNMQNVTFDEKVELPIDLQLTDDMKYHSIFLCPINKEWATEENPPMLLPCGHAICKDSLNMLSKGGTRFKCTYCPNESLPSQAQILYF</sequence>
<dbReference type="AlphaFoldDB" id="A0A137NXA3"/>
<evidence type="ECO:0000256" key="8">
    <source>
        <dbReference type="ARBA" id="ARBA00080744"/>
    </source>
</evidence>
<feature type="domain" description="RING-Gid-type" evidence="11">
    <location>
        <begin position="251"/>
        <end position="293"/>
    </location>
</feature>
<evidence type="ECO:0000256" key="2">
    <source>
        <dbReference type="ARBA" id="ARBA00022490"/>
    </source>
</evidence>
<dbReference type="InterPro" id="IPR045098">
    <property type="entry name" value="Fyv10_fam"/>
</dbReference>
<dbReference type="OrthoDB" id="1933281at2759"/>
<dbReference type="GO" id="GO:0034657">
    <property type="term" value="C:GID complex"/>
    <property type="evidence" value="ECO:0007669"/>
    <property type="project" value="TreeGrafter"/>
</dbReference>
<feature type="domain" description="CTLH" evidence="10">
    <location>
        <begin position="64"/>
        <end position="122"/>
    </location>
</feature>
<protein>
    <recommendedName>
        <fullName evidence="8">GID complex catalytic subunit 2</fullName>
    </recommendedName>
    <alternativeName>
        <fullName evidence="7">Glucose-induced degradation protein 2</fullName>
    </alternativeName>
</protein>
<evidence type="ECO:0000259" key="11">
    <source>
        <dbReference type="PROSITE" id="PS51867"/>
    </source>
</evidence>
<evidence type="ECO:0000256" key="9">
    <source>
        <dbReference type="PROSITE-ProRule" id="PRU01215"/>
    </source>
</evidence>
<dbReference type="FunFam" id="3.30.40.10:FF:000143">
    <property type="entry name" value="Regulator of gluconeogenesis Rmd5"/>
    <property type="match status" value="1"/>
</dbReference>
<comment type="similarity">
    <text evidence="6">Belongs to the RMD5/GID2 family.</text>
</comment>
<dbReference type="PANTHER" id="PTHR12170">
    <property type="entry name" value="MACROPHAGE ERYTHROBLAST ATTACHER-RELATED"/>
    <property type="match status" value="1"/>
</dbReference>
<dbReference type="InterPro" id="IPR027370">
    <property type="entry name" value="Znf-RING_euk"/>
</dbReference>
<dbReference type="EMBL" id="KQ964643">
    <property type="protein sequence ID" value="KXN67342.1"/>
    <property type="molecule type" value="Genomic_DNA"/>
</dbReference>
<name>A0A137NXA3_CONC2</name>
<reference evidence="12 13" key="1">
    <citation type="journal article" date="2015" name="Genome Biol. Evol.">
        <title>Phylogenomic analyses indicate that early fungi evolved digesting cell walls of algal ancestors of land plants.</title>
        <authorList>
            <person name="Chang Y."/>
            <person name="Wang S."/>
            <person name="Sekimoto S."/>
            <person name="Aerts A.L."/>
            <person name="Choi C."/>
            <person name="Clum A."/>
            <person name="LaButti K.M."/>
            <person name="Lindquist E.A."/>
            <person name="Yee Ngan C."/>
            <person name="Ohm R.A."/>
            <person name="Salamov A.A."/>
            <person name="Grigoriev I.V."/>
            <person name="Spatafora J.W."/>
            <person name="Berbee M.L."/>
        </authorList>
    </citation>
    <scope>NUCLEOTIDE SEQUENCE [LARGE SCALE GENOMIC DNA]</scope>
    <source>
        <strain evidence="12 13">NRRL 28638</strain>
    </source>
</reference>
<evidence type="ECO:0000256" key="6">
    <source>
        <dbReference type="ARBA" id="ARBA00061136"/>
    </source>
</evidence>
<dbReference type="GO" id="GO:0005737">
    <property type="term" value="C:cytoplasm"/>
    <property type="evidence" value="ECO:0007669"/>
    <property type="project" value="UniProtKB-SubCell"/>
</dbReference>
<dbReference type="GO" id="GO:0008270">
    <property type="term" value="F:zinc ion binding"/>
    <property type="evidence" value="ECO:0007669"/>
    <property type="project" value="UniProtKB-KW"/>
</dbReference>
<evidence type="ECO:0000256" key="5">
    <source>
        <dbReference type="ARBA" id="ARBA00022833"/>
    </source>
</evidence>
<dbReference type="CDD" id="cd16652">
    <property type="entry name" value="dRING_Rmd5p-like"/>
    <property type="match status" value="1"/>
</dbReference>
<dbReference type="PROSITE" id="PS50897">
    <property type="entry name" value="CTLH"/>
    <property type="match status" value="1"/>
</dbReference>
<dbReference type="Gene3D" id="3.30.40.10">
    <property type="entry name" value="Zinc/RING finger domain, C3HC4 (zinc finger)"/>
    <property type="match status" value="1"/>
</dbReference>
<keyword evidence="4 9" id="KW-0863">Zinc-finger</keyword>
<evidence type="ECO:0000256" key="4">
    <source>
        <dbReference type="ARBA" id="ARBA00022771"/>
    </source>
</evidence>
<dbReference type="SMART" id="SM00668">
    <property type="entry name" value="CTLH"/>
    <property type="match status" value="1"/>
</dbReference>
<dbReference type="SMART" id="SM00757">
    <property type="entry name" value="CRA"/>
    <property type="match status" value="1"/>
</dbReference>
<feature type="zinc finger region" description="RING-Gid-type" evidence="9">
    <location>
        <begin position="251"/>
        <end position="293"/>
    </location>
</feature>
<evidence type="ECO:0000313" key="13">
    <source>
        <dbReference type="Proteomes" id="UP000070444"/>
    </source>
</evidence>
<dbReference type="GO" id="GO:0061630">
    <property type="term" value="F:ubiquitin protein ligase activity"/>
    <property type="evidence" value="ECO:0007669"/>
    <property type="project" value="InterPro"/>
</dbReference>
<comment type="subcellular location">
    <subcellularLocation>
        <location evidence="1">Cytoplasm</location>
    </subcellularLocation>
</comment>
<evidence type="ECO:0000256" key="1">
    <source>
        <dbReference type="ARBA" id="ARBA00004496"/>
    </source>
</evidence>
<dbReference type="InterPro" id="IPR006594">
    <property type="entry name" value="LisH"/>
</dbReference>
<accession>A0A137NXA3</accession>
<evidence type="ECO:0000313" key="12">
    <source>
        <dbReference type="EMBL" id="KXN67342.1"/>
    </source>
</evidence>
<keyword evidence="2" id="KW-0963">Cytoplasm</keyword>
<keyword evidence="13" id="KW-1185">Reference proteome</keyword>
<dbReference type="InterPro" id="IPR024964">
    <property type="entry name" value="CTLH/CRA"/>
</dbReference>
<evidence type="ECO:0000256" key="7">
    <source>
        <dbReference type="ARBA" id="ARBA00075398"/>
    </source>
</evidence>
<dbReference type="Pfam" id="PF13445">
    <property type="entry name" value="zf-RING_UBOX"/>
    <property type="match status" value="1"/>
</dbReference>
<keyword evidence="5" id="KW-0862">Zinc</keyword>
<dbReference type="SUPFAM" id="SSF57850">
    <property type="entry name" value="RING/U-box"/>
    <property type="match status" value="1"/>
</dbReference>
<gene>
    <name evidence="12" type="ORF">CONCODRAFT_80206</name>
</gene>
<evidence type="ECO:0000259" key="10">
    <source>
        <dbReference type="PROSITE" id="PS50897"/>
    </source>
</evidence>
<dbReference type="InterPro" id="IPR013083">
    <property type="entry name" value="Znf_RING/FYVE/PHD"/>
</dbReference>
<dbReference type="InterPro" id="IPR006595">
    <property type="entry name" value="CTLH_C"/>
</dbReference>
<organism evidence="12 13">
    <name type="scientific">Conidiobolus coronatus (strain ATCC 28846 / CBS 209.66 / NRRL 28638)</name>
    <name type="common">Delacroixia coronata</name>
    <dbReference type="NCBI Taxonomy" id="796925"/>
    <lineage>
        <taxon>Eukaryota</taxon>
        <taxon>Fungi</taxon>
        <taxon>Fungi incertae sedis</taxon>
        <taxon>Zoopagomycota</taxon>
        <taxon>Entomophthoromycotina</taxon>
        <taxon>Entomophthoromycetes</taxon>
        <taxon>Entomophthorales</taxon>
        <taxon>Ancylistaceae</taxon>
        <taxon>Conidiobolus</taxon>
    </lineage>
</organism>
<dbReference type="PANTHER" id="PTHR12170:SF3">
    <property type="entry name" value="GH10162P"/>
    <property type="match status" value="1"/>
</dbReference>
<keyword evidence="3" id="KW-0479">Metal-binding</keyword>
<proteinExistence type="inferred from homology"/>
<dbReference type="Pfam" id="PF10607">
    <property type="entry name" value="CTLH"/>
    <property type="match status" value="1"/>
</dbReference>
<evidence type="ECO:0000256" key="3">
    <source>
        <dbReference type="ARBA" id="ARBA00022723"/>
    </source>
</evidence>
<dbReference type="Proteomes" id="UP000070444">
    <property type="component" value="Unassembled WGS sequence"/>
</dbReference>
<dbReference type="OMA" id="LIRECKM"/>
<dbReference type="InterPro" id="IPR044063">
    <property type="entry name" value="ZF_RING_GID"/>
</dbReference>
<dbReference type="PROSITE" id="PS50896">
    <property type="entry name" value="LISH"/>
    <property type="match status" value="1"/>
</dbReference>
<dbReference type="InterPro" id="IPR037683">
    <property type="entry name" value="Rmd5_dRing"/>
</dbReference>
<dbReference type="STRING" id="796925.A0A137NXA3"/>